<keyword evidence="2" id="KW-1185">Reference proteome</keyword>
<organism evidence="1 2">
    <name type="scientific">Rhodoblastus sphagnicola</name>
    <dbReference type="NCBI Taxonomy" id="333368"/>
    <lineage>
        <taxon>Bacteria</taxon>
        <taxon>Pseudomonadati</taxon>
        <taxon>Pseudomonadota</taxon>
        <taxon>Alphaproteobacteria</taxon>
        <taxon>Hyphomicrobiales</taxon>
        <taxon>Rhodoblastaceae</taxon>
        <taxon>Rhodoblastus</taxon>
    </lineage>
</organism>
<name>A0A2S6N2A9_9HYPH</name>
<dbReference type="OrthoDB" id="9155693at2"/>
<evidence type="ECO:0000313" key="2">
    <source>
        <dbReference type="Proteomes" id="UP000239089"/>
    </source>
</evidence>
<proteinExistence type="predicted"/>
<dbReference type="EMBL" id="NHSJ01000103">
    <property type="protein sequence ID" value="PPQ28755.1"/>
    <property type="molecule type" value="Genomic_DNA"/>
</dbReference>
<reference evidence="1 2" key="1">
    <citation type="journal article" date="2018" name="Arch. Microbiol.">
        <title>New insights into the metabolic potential of the phototrophic purple bacterium Rhodopila globiformis DSM 161(T) from its draft genome sequence and evidence for a vanadium-dependent nitrogenase.</title>
        <authorList>
            <person name="Imhoff J.F."/>
            <person name="Rahn T."/>
            <person name="Kunzel S."/>
            <person name="Neulinger S.C."/>
        </authorList>
    </citation>
    <scope>NUCLEOTIDE SEQUENCE [LARGE SCALE GENOMIC DNA]</scope>
    <source>
        <strain evidence="1 2">DSM 16996</strain>
    </source>
</reference>
<dbReference type="AlphaFoldDB" id="A0A2S6N2A9"/>
<sequence>MVIFAEISPGELIDKITILEIKLERIQDEGKRGNVRRELSVLSATLAAVAPEGAELTRLRDELKAINLSLWEIEDAIRDQERAQNFREIFIDLARAVYRTNDRRAEVKRRINLLLESELIEEKSYAAY</sequence>
<gene>
    <name evidence="1" type="ORF">CCR94_16845</name>
</gene>
<dbReference type="InterPro" id="IPR046163">
    <property type="entry name" value="DUF6165"/>
</dbReference>
<accession>A0A2S6N2A9</accession>
<dbReference type="RefSeq" id="WP_104509016.1">
    <property type="nucleotide sequence ID" value="NZ_JACIGC010000003.1"/>
</dbReference>
<protein>
    <submittedName>
        <fullName evidence="1">Uncharacterized protein</fullName>
    </submittedName>
</protein>
<dbReference type="Pfam" id="PF19662">
    <property type="entry name" value="DUF6165"/>
    <property type="match status" value="1"/>
</dbReference>
<comment type="caution">
    <text evidence="1">The sequence shown here is derived from an EMBL/GenBank/DDBJ whole genome shotgun (WGS) entry which is preliminary data.</text>
</comment>
<dbReference type="Proteomes" id="UP000239089">
    <property type="component" value="Unassembled WGS sequence"/>
</dbReference>
<evidence type="ECO:0000313" key="1">
    <source>
        <dbReference type="EMBL" id="PPQ28755.1"/>
    </source>
</evidence>